<dbReference type="GO" id="GO:0008270">
    <property type="term" value="F:zinc ion binding"/>
    <property type="evidence" value="ECO:0007669"/>
    <property type="project" value="UniProtKB-KW"/>
</dbReference>
<evidence type="ECO:0000256" key="3">
    <source>
        <dbReference type="ARBA" id="ARBA00022833"/>
    </source>
</evidence>
<accession>A0A0P7UY04</accession>
<reference evidence="6 7" key="1">
    <citation type="submission" date="2015-08" db="EMBL/GenBank/DDBJ databases">
        <title>The genome of the Asian arowana (Scleropages formosus).</title>
        <authorList>
            <person name="Tan M.H."/>
            <person name="Gan H.M."/>
            <person name="Croft L.J."/>
            <person name="Austin C.M."/>
        </authorList>
    </citation>
    <scope>NUCLEOTIDE SEQUENCE [LARGE SCALE GENOMIC DNA]</scope>
    <source>
        <strain evidence="6">Aro1</strain>
    </source>
</reference>
<dbReference type="PANTHER" id="PTHR22791">
    <property type="entry name" value="RING-TYPE DOMAIN-CONTAINING PROTEIN"/>
    <property type="match status" value="1"/>
</dbReference>
<dbReference type="SUPFAM" id="SSF57850">
    <property type="entry name" value="RING/U-box"/>
    <property type="match status" value="1"/>
</dbReference>
<dbReference type="EMBL" id="JARO02000276">
    <property type="protein sequence ID" value="KPP79156.1"/>
    <property type="molecule type" value="Genomic_DNA"/>
</dbReference>
<comment type="caution">
    <text evidence="6">The sequence shown here is derived from an EMBL/GenBank/DDBJ whole genome shotgun (WGS) entry which is preliminary data.</text>
</comment>
<dbReference type="PROSITE" id="PS00518">
    <property type="entry name" value="ZF_RING_1"/>
    <property type="match status" value="1"/>
</dbReference>
<sequence>MPLSDLECPVCYQHYCRQDRVPRRLNCCHAFCTPCLEHLEQWKDTICTLRCPLCRWTTCLPPLQSPEEALWVDTDLWECISDFEKKEEEEGGAEEEEPLSEW</sequence>
<dbReference type="InterPro" id="IPR051435">
    <property type="entry name" value="RING_finger_E3_ubiq-ligases"/>
</dbReference>
<keyword evidence="2 4" id="KW-0863">Zinc-finger</keyword>
<evidence type="ECO:0000256" key="1">
    <source>
        <dbReference type="ARBA" id="ARBA00022723"/>
    </source>
</evidence>
<gene>
    <name evidence="6" type="ORF">Z043_101288</name>
</gene>
<dbReference type="PROSITE" id="PS50089">
    <property type="entry name" value="ZF_RING_2"/>
    <property type="match status" value="1"/>
</dbReference>
<keyword evidence="3" id="KW-0862">Zinc</keyword>
<evidence type="ECO:0000313" key="7">
    <source>
        <dbReference type="Proteomes" id="UP000034805"/>
    </source>
</evidence>
<name>A0A0P7UY04_SCLFO</name>
<dbReference type="Proteomes" id="UP000034805">
    <property type="component" value="Unassembled WGS sequence"/>
</dbReference>
<keyword evidence="1" id="KW-0479">Metal-binding</keyword>
<dbReference type="InterPro" id="IPR001841">
    <property type="entry name" value="Znf_RING"/>
</dbReference>
<proteinExistence type="predicted"/>
<dbReference type="GO" id="GO:0061630">
    <property type="term" value="F:ubiquitin protein ligase activity"/>
    <property type="evidence" value="ECO:0007669"/>
    <property type="project" value="TreeGrafter"/>
</dbReference>
<dbReference type="AlphaFoldDB" id="A0A0P7UY04"/>
<organism evidence="6 7">
    <name type="scientific">Scleropages formosus</name>
    <name type="common">Asian bonytongue</name>
    <name type="synonym">Osteoglossum formosum</name>
    <dbReference type="NCBI Taxonomy" id="113540"/>
    <lineage>
        <taxon>Eukaryota</taxon>
        <taxon>Metazoa</taxon>
        <taxon>Chordata</taxon>
        <taxon>Craniata</taxon>
        <taxon>Vertebrata</taxon>
        <taxon>Euteleostomi</taxon>
        <taxon>Actinopterygii</taxon>
        <taxon>Neopterygii</taxon>
        <taxon>Teleostei</taxon>
        <taxon>Osteoglossocephala</taxon>
        <taxon>Osteoglossomorpha</taxon>
        <taxon>Osteoglossiformes</taxon>
        <taxon>Osteoglossidae</taxon>
        <taxon>Scleropages</taxon>
    </lineage>
</organism>
<evidence type="ECO:0000256" key="4">
    <source>
        <dbReference type="PROSITE-ProRule" id="PRU00175"/>
    </source>
</evidence>
<protein>
    <recommendedName>
        <fullName evidence="5">RING-type domain-containing protein</fullName>
    </recommendedName>
</protein>
<evidence type="ECO:0000313" key="6">
    <source>
        <dbReference type="EMBL" id="KPP79156.1"/>
    </source>
</evidence>
<dbReference type="InterPro" id="IPR017907">
    <property type="entry name" value="Znf_RING_CS"/>
</dbReference>
<dbReference type="PANTHER" id="PTHR22791:SF31">
    <property type="entry name" value="IM:7152348"/>
    <property type="match status" value="1"/>
</dbReference>
<evidence type="ECO:0000259" key="5">
    <source>
        <dbReference type="PROSITE" id="PS50089"/>
    </source>
</evidence>
<dbReference type="InterPro" id="IPR013083">
    <property type="entry name" value="Znf_RING/FYVE/PHD"/>
</dbReference>
<dbReference type="SMART" id="SM00184">
    <property type="entry name" value="RING"/>
    <property type="match status" value="1"/>
</dbReference>
<dbReference type="GO" id="GO:0016567">
    <property type="term" value="P:protein ubiquitination"/>
    <property type="evidence" value="ECO:0007669"/>
    <property type="project" value="TreeGrafter"/>
</dbReference>
<evidence type="ECO:0000256" key="2">
    <source>
        <dbReference type="ARBA" id="ARBA00022771"/>
    </source>
</evidence>
<feature type="domain" description="RING-type" evidence="5">
    <location>
        <begin position="8"/>
        <end position="55"/>
    </location>
</feature>
<dbReference type="Gene3D" id="3.30.40.10">
    <property type="entry name" value="Zinc/RING finger domain, C3HC4 (zinc finger)"/>
    <property type="match status" value="1"/>
</dbReference>